<name>A0A4Z2HXH4_9TELE</name>
<evidence type="ECO:0000313" key="3">
    <source>
        <dbReference type="Proteomes" id="UP000314294"/>
    </source>
</evidence>
<feature type="region of interest" description="Disordered" evidence="1">
    <location>
        <begin position="220"/>
        <end position="250"/>
    </location>
</feature>
<feature type="region of interest" description="Disordered" evidence="1">
    <location>
        <begin position="1"/>
        <end position="29"/>
    </location>
</feature>
<evidence type="ECO:0000313" key="2">
    <source>
        <dbReference type="EMBL" id="TNN69734.1"/>
    </source>
</evidence>
<accession>A0A4Z2HXH4</accession>
<gene>
    <name evidence="2" type="ORF">EYF80_020098</name>
</gene>
<feature type="compositionally biased region" description="Low complexity" evidence="1">
    <location>
        <begin position="15"/>
        <end position="26"/>
    </location>
</feature>
<sequence>MPAKGKPESLRVTQGTTTGSAAGSSGRPAPDGSCLTFNHTCFARQLGLRDIQWGNSRNLIRVILESQSPLVIISALHLVHGEVGPLQVLLLSVKFALAQPAGAADLGGLLLVVGVVRVLEVLGHGRVSGHAAGLAVPVTEHMFLGAVVPLEGALAATQEYEEQYGRHAQQGHSPYNAPDDGTCIGLLRRDLAAPNERVVREFWVGKDRWKGVCQCSGGRRRDEVRKTRTVKAKGKGRTPGPQPQKSPPKHWKALPINSGMQFQTWNNTTQEENDWRDSTGIVFVSVH</sequence>
<comment type="caution">
    <text evidence="2">The sequence shown here is derived from an EMBL/GenBank/DDBJ whole genome shotgun (WGS) entry which is preliminary data.</text>
</comment>
<dbReference type="Proteomes" id="UP000314294">
    <property type="component" value="Unassembled WGS sequence"/>
</dbReference>
<dbReference type="EMBL" id="SRLO01000172">
    <property type="protein sequence ID" value="TNN69734.1"/>
    <property type="molecule type" value="Genomic_DNA"/>
</dbReference>
<evidence type="ECO:0000256" key="1">
    <source>
        <dbReference type="SAM" id="MobiDB-lite"/>
    </source>
</evidence>
<feature type="compositionally biased region" description="Basic residues" evidence="1">
    <location>
        <begin position="227"/>
        <end position="236"/>
    </location>
</feature>
<reference evidence="2 3" key="1">
    <citation type="submission" date="2019-03" db="EMBL/GenBank/DDBJ databases">
        <title>First draft genome of Liparis tanakae, snailfish: a comprehensive survey of snailfish specific genes.</title>
        <authorList>
            <person name="Kim W."/>
            <person name="Song I."/>
            <person name="Jeong J.-H."/>
            <person name="Kim D."/>
            <person name="Kim S."/>
            <person name="Ryu S."/>
            <person name="Song J.Y."/>
            <person name="Lee S.K."/>
        </authorList>
    </citation>
    <scope>NUCLEOTIDE SEQUENCE [LARGE SCALE GENOMIC DNA]</scope>
    <source>
        <tissue evidence="2">Muscle</tissue>
    </source>
</reference>
<keyword evidence="3" id="KW-1185">Reference proteome</keyword>
<proteinExistence type="predicted"/>
<dbReference type="AlphaFoldDB" id="A0A4Z2HXH4"/>
<organism evidence="2 3">
    <name type="scientific">Liparis tanakae</name>
    <name type="common">Tanaka's snailfish</name>
    <dbReference type="NCBI Taxonomy" id="230148"/>
    <lineage>
        <taxon>Eukaryota</taxon>
        <taxon>Metazoa</taxon>
        <taxon>Chordata</taxon>
        <taxon>Craniata</taxon>
        <taxon>Vertebrata</taxon>
        <taxon>Euteleostomi</taxon>
        <taxon>Actinopterygii</taxon>
        <taxon>Neopterygii</taxon>
        <taxon>Teleostei</taxon>
        <taxon>Neoteleostei</taxon>
        <taxon>Acanthomorphata</taxon>
        <taxon>Eupercaria</taxon>
        <taxon>Perciformes</taxon>
        <taxon>Cottioidei</taxon>
        <taxon>Cottales</taxon>
        <taxon>Liparidae</taxon>
        <taxon>Liparis</taxon>
    </lineage>
</organism>
<protein>
    <submittedName>
        <fullName evidence="2">Uncharacterized protein</fullName>
    </submittedName>
</protein>